<comment type="similarity">
    <text evidence="3">Belongs to the HARBI1 family.</text>
</comment>
<dbReference type="RefSeq" id="XP_035548679.1">
    <property type="nucleotide sequence ID" value="XM_035692786.1"/>
</dbReference>
<comment type="cofactor">
    <cofactor evidence="1">
        <name>a divalent metal cation</name>
        <dbReference type="ChEBI" id="CHEBI:60240"/>
    </cofactor>
</comment>
<keyword evidence="5" id="KW-0479">Metal-binding</keyword>
<comment type="subcellular location">
    <subcellularLocation>
        <location evidence="2">Nucleus</location>
    </subcellularLocation>
</comment>
<protein>
    <submittedName>
        <fullName evidence="12">Uncharacterized protein LOC118349194</fullName>
    </submittedName>
</protein>
<evidence type="ECO:0000256" key="7">
    <source>
        <dbReference type="ARBA" id="ARBA00023242"/>
    </source>
</evidence>
<evidence type="ECO:0000256" key="6">
    <source>
        <dbReference type="ARBA" id="ARBA00022801"/>
    </source>
</evidence>
<dbReference type="AlphaFoldDB" id="A0A6P9EM95"/>
<dbReference type="GO" id="GO:0046872">
    <property type="term" value="F:metal ion binding"/>
    <property type="evidence" value="ECO:0007669"/>
    <property type="project" value="UniProtKB-KW"/>
</dbReference>
<evidence type="ECO:0000256" key="1">
    <source>
        <dbReference type="ARBA" id="ARBA00001968"/>
    </source>
</evidence>
<keyword evidence="6" id="KW-0378">Hydrolase</keyword>
<dbReference type="KEGG" id="jre:118349194"/>
<dbReference type="GO" id="GO:0016787">
    <property type="term" value="F:hydrolase activity"/>
    <property type="evidence" value="ECO:0007669"/>
    <property type="project" value="UniProtKB-KW"/>
</dbReference>
<evidence type="ECO:0000256" key="4">
    <source>
        <dbReference type="ARBA" id="ARBA00022722"/>
    </source>
</evidence>
<evidence type="ECO:0000256" key="2">
    <source>
        <dbReference type="ARBA" id="ARBA00004123"/>
    </source>
</evidence>
<feature type="domain" description="DDE Tnp4" evidence="9">
    <location>
        <begin position="205"/>
        <end position="367"/>
    </location>
</feature>
<dbReference type="OrthoDB" id="1681765at2759"/>
<dbReference type="Pfam" id="PF13359">
    <property type="entry name" value="DDE_Tnp_4"/>
    <property type="match status" value="1"/>
</dbReference>
<feature type="region of interest" description="Disordered" evidence="8">
    <location>
        <begin position="1"/>
        <end position="44"/>
    </location>
</feature>
<dbReference type="Pfam" id="PF26138">
    <property type="entry name" value="DUF8040"/>
    <property type="match status" value="1"/>
</dbReference>
<evidence type="ECO:0000259" key="10">
    <source>
        <dbReference type="Pfam" id="PF26138"/>
    </source>
</evidence>
<dbReference type="Proteomes" id="UP000235220">
    <property type="component" value="Chromosome 8"/>
</dbReference>
<reference evidence="12" key="1">
    <citation type="submission" date="2025-08" db="UniProtKB">
        <authorList>
            <consortium name="RefSeq"/>
        </authorList>
    </citation>
    <scope>IDENTIFICATION</scope>
    <source>
        <tissue evidence="12">Leaves</tissue>
    </source>
</reference>
<evidence type="ECO:0000313" key="11">
    <source>
        <dbReference type="Proteomes" id="UP000235220"/>
    </source>
</evidence>
<keyword evidence="7" id="KW-0539">Nucleus</keyword>
<dbReference type="GO" id="GO:0005634">
    <property type="term" value="C:nucleus"/>
    <property type="evidence" value="ECO:0007669"/>
    <property type="project" value="UniProtKB-SubCell"/>
</dbReference>
<evidence type="ECO:0000256" key="8">
    <source>
        <dbReference type="SAM" id="MobiDB-lite"/>
    </source>
</evidence>
<feature type="compositionally biased region" description="Polar residues" evidence="8">
    <location>
        <begin position="8"/>
        <end position="30"/>
    </location>
</feature>
<dbReference type="InterPro" id="IPR027806">
    <property type="entry name" value="HARBI1_dom"/>
</dbReference>
<proteinExistence type="inferred from homology"/>
<evidence type="ECO:0000313" key="12">
    <source>
        <dbReference type="RefSeq" id="XP_035548679.1"/>
    </source>
</evidence>
<dbReference type="GeneID" id="118349194"/>
<gene>
    <name evidence="12" type="primary">LOC118349194</name>
</gene>
<evidence type="ECO:0000256" key="5">
    <source>
        <dbReference type="ARBA" id="ARBA00022723"/>
    </source>
</evidence>
<accession>A0A6P9EM95</accession>
<dbReference type="PANTHER" id="PTHR22930">
    <property type="match status" value="1"/>
</dbReference>
<dbReference type="PANTHER" id="PTHR22930:SF228">
    <property type="entry name" value="PROTEIN ALP1-LIKE"/>
    <property type="match status" value="1"/>
</dbReference>
<dbReference type="GO" id="GO:0004518">
    <property type="term" value="F:nuclease activity"/>
    <property type="evidence" value="ECO:0007669"/>
    <property type="project" value="UniProtKB-KW"/>
</dbReference>
<sequence>MDTDSSSEEPTSMETNSEMEDTCSTTSQRSETGDGICPSHSSGDEAATQEANIVYMMFMASQLSGARVRLPEHNIGLRGDQYIQAVLNGNPRTCRTMFRMEVQAFRYVCDLLRDSLIMDRTERVSVEESLGIFCLLVGHAQGQRIVGDRFQHSSETINRHVKTVMRALHQLGRTVIRRTEIDGVHPYITENPHNYPWFEKCLGAMDGTMINARAPSRLSNAYRNHHGQIAQNVLCLCDFNMKFQYVYTGWEGTAHDARVFLDALSRRRNQFPWPPEGYYYLVDSAFPCIEKFMPPYPRERYHRSDRYSGRQFRGYKDYFNFRHSSLRNIFERTFALLKNRFQILSAMPRYHPTRQGMLVTACCTLHNLIKTVTPNDEFIQAALELQFSQENMTGADNDAGDTSEVVDMSHESASAMIAQRDGIAIPMWADRFGE</sequence>
<keyword evidence="4" id="KW-0540">Nuclease</keyword>
<dbReference type="InterPro" id="IPR045249">
    <property type="entry name" value="HARBI1-like"/>
</dbReference>
<evidence type="ECO:0000256" key="3">
    <source>
        <dbReference type="ARBA" id="ARBA00006958"/>
    </source>
</evidence>
<keyword evidence="11" id="KW-1185">Reference proteome</keyword>
<feature type="domain" description="DUF8040" evidence="10">
    <location>
        <begin position="77"/>
        <end position="169"/>
    </location>
</feature>
<evidence type="ECO:0000259" key="9">
    <source>
        <dbReference type="Pfam" id="PF13359"/>
    </source>
</evidence>
<dbReference type="InterPro" id="IPR058353">
    <property type="entry name" value="DUF8040"/>
</dbReference>
<dbReference type="InParanoid" id="A0A6P9EM95"/>
<organism evidence="11 12">
    <name type="scientific">Juglans regia</name>
    <name type="common">English walnut</name>
    <dbReference type="NCBI Taxonomy" id="51240"/>
    <lineage>
        <taxon>Eukaryota</taxon>
        <taxon>Viridiplantae</taxon>
        <taxon>Streptophyta</taxon>
        <taxon>Embryophyta</taxon>
        <taxon>Tracheophyta</taxon>
        <taxon>Spermatophyta</taxon>
        <taxon>Magnoliopsida</taxon>
        <taxon>eudicotyledons</taxon>
        <taxon>Gunneridae</taxon>
        <taxon>Pentapetalae</taxon>
        <taxon>rosids</taxon>
        <taxon>fabids</taxon>
        <taxon>Fagales</taxon>
        <taxon>Juglandaceae</taxon>
        <taxon>Juglans</taxon>
    </lineage>
</organism>
<name>A0A6P9EM95_JUGRE</name>